<name>A0A8S5TE71_9CAUD</name>
<organism evidence="1">
    <name type="scientific">Siphoviridae sp. ctENB54</name>
    <dbReference type="NCBI Taxonomy" id="2827815"/>
    <lineage>
        <taxon>Viruses</taxon>
        <taxon>Duplodnaviria</taxon>
        <taxon>Heunggongvirae</taxon>
        <taxon>Uroviricota</taxon>
        <taxon>Caudoviricetes</taxon>
    </lineage>
</organism>
<sequence>MDSFNHFLMPCRRCDLMFIFNVDGDGHLLISKG</sequence>
<dbReference type="EMBL" id="BK032808">
    <property type="protein sequence ID" value="DAF61339.1"/>
    <property type="molecule type" value="Genomic_DNA"/>
</dbReference>
<accession>A0A8S5TE71</accession>
<proteinExistence type="predicted"/>
<evidence type="ECO:0000313" key="1">
    <source>
        <dbReference type="EMBL" id="DAF61339.1"/>
    </source>
</evidence>
<reference evidence="1" key="1">
    <citation type="journal article" date="2021" name="Proc. Natl. Acad. Sci. U.S.A.">
        <title>A Catalog of Tens of Thousands of Viruses from Human Metagenomes Reveals Hidden Associations with Chronic Diseases.</title>
        <authorList>
            <person name="Tisza M.J."/>
            <person name="Buck C.B."/>
        </authorList>
    </citation>
    <scope>NUCLEOTIDE SEQUENCE</scope>
    <source>
        <strain evidence="1">CtENB54</strain>
    </source>
</reference>
<protein>
    <submittedName>
        <fullName evidence="1">Uncharacterized protein</fullName>
    </submittedName>
</protein>